<dbReference type="Pfam" id="PF09867">
    <property type="entry name" value="TagF_N"/>
    <property type="match status" value="1"/>
</dbReference>
<comment type="caution">
    <text evidence="1">The sequence shown here is derived from an EMBL/GenBank/DDBJ whole genome shotgun (WGS) entry which is preliminary data.</text>
</comment>
<sequence length="326" mass="35177">MFWRRKKAPAAPPQIGCFGKLPSTGDFIRLNAGGEELALFDRWMGGAIDFARRSMGPQFDASYQPAVGLFIFRGEPKGEDTPSRALVGAWAASGDNAGRLYPMVVFGSYDYGQLAATGPALPIALWPLLTAAYEVATAGRMLPVDAFLDRVSRIALPTLEDPDAASAGYRAWLTTQSMKSLWDAGFGTDASRFWVLQMILESVVPFRGQELPKTGLALRLPLGAGNAYSAAVWMDVTLRLSRWTRTLPNVFWTPQQAALLHLGPPHVGSFREMIAPTGQAEFVADLCGPPTLDEAASRRALGSQLDGLVARTDLTLASFLDALASQ</sequence>
<dbReference type="InterPro" id="IPR017748">
    <property type="entry name" value="TagF"/>
</dbReference>
<dbReference type="NCBIfam" id="TIGR03373">
    <property type="entry name" value="VI_minor_4"/>
    <property type="match status" value="1"/>
</dbReference>
<reference evidence="1 2" key="1">
    <citation type="submission" date="2013-05" db="EMBL/GenBank/DDBJ databases">
        <title>Genome assembly of Chondromyces apiculatus DSM 436.</title>
        <authorList>
            <person name="Sharma G."/>
            <person name="Khatri I."/>
            <person name="Kaur C."/>
            <person name="Mayilraj S."/>
            <person name="Subramanian S."/>
        </authorList>
    </citation>
    <scope>NUCLEOTIDE SEQUENCE [LARGE SCALE GENOMIC DNA]</scope>
    <source>
        <strain evidence="1 2">DSM 436</strain>
    </source>
</reference>
<dbReference type="Proteomes" id="UP000019678">
    <property type="component" value="Unassembled WGS sequence"/>
</dbReference>
<evidence type="ECO:0000313" key="2">
    <source>
        <dbReference type="Proteomes" id="UP000019678"/>
    </source>
</evidence>
<keyword evidence="2" id="KW-1185">Reference proteome</keyword>
<proteinExistence type="predicted"/>
<gene>
    <name evidence="1" type="ORF">CAP_5569</name>
</gene>
<dbReference type="STRING" id="1192034.CAP_5569"/>
<dbReference type="EMBL" id="ASRX01000047">
    <property type="protein sequence ID" value="EYF03376.1"/>
    <property type="molecule type" value="Genomic_DNA"/>
</dbReference>
<evidence type="ECO:0008006" key="3">
    <source>
        <dbReference type="Google" id="ProtNLM"/>
    </source>
</evidence>
<dbReference type="InterPro" id="IPR038225">
    <property type="entry name" value="TagF_sf"/>
</dbReference>
<dbReference type="AlphaFoldDB" id="A0A017T466"/>
<dbReference type="eggNOG" id="COG3913">
    <property type="taxonomic scope" value="Bacteria"/>
</dbReference>
<dbReference type="OrthoDB" id="9801841at2"/>
<organism evidence="1 2">
    <name type="scientific">Chondromyces apiculatus DSM 436</name>
    <dbReference type="NCBI Taxonomy" id="1192034"/>
    <lineage>
        <taxon>Bacteria</taxon>
        <taxon>Pseudomonadati</taxon>
        <taxon>Myxococcota</taxon>
        <taxon>Polyangia</taxon>
        <taxon>Polyangiales</taxon>
        <taxon>Polyangiaceae</taxon>
        <taxon>Chondromyces</taxon>
    </lineage>
</organism>
<dbReference type="RefSeq" id="WP_044246075.1">
    <property type="nucleotide sequence ID" value="NZ_ASRX01000047.1"/>
</dbReference>
<evidence type="ECO:0000313" key="1">
    <source>
        <dbReference type="EMBL" id="EYF03376.1"/>
    </source>
</evidence>
<name>A0A017T466_9BACT</name>
<protein>
    <recommendedName>
        <fullName evidence="3">Protein phosphatase ImpM</fullName>
    </recommendedName>
</protein>
<dbReference type="Gene3D" id="3.40.1730.10">
    <property type="entry name" value="pa0076 domain"/>
    <property type="match status" value="1"/>
</dbReference>
<accession>A0A017T466</accession>